<dbReference type="PROSITE" id="PS51319">
    <property type="entry name" value="TFIIS_N"/>
    <property type="match status" value="1"/>
</dbReference>
<protein>
    <recommendedName>
        <fullName evidence="2">TFIIS N-terminal domain-containing protein</fullName>
    </recommendedName>
</protein>
<evidence type="ECO:0000256" key="1">
    <source>
        <dbReference type="PROSITE-ProRule" id="PRU00649"/>
    </source>
</evidence>
<evidence type="ECO:0000313" key="4">
    <source>
        <dbReference type="Proteomes" id="UP000828390"/>
    </source>
</evidence>
<evidence type="ECO:0000259" key="2">
    <source>
        <dbReference type="PROSITE" id="PS51319"/>
    </source>
</evidence>
<reference evidence="3" key="2">
    <citation type="submission" date="2020-11" db="EMBL/GenBank/DDBJ databases">
        <authorList>
            <person name="McCartney M.A."/>
            <person name="Auch B."/>
            <person name="Kono T."/>
            <person name="Mallez S."/>
            <person name="Becker A."/>
            <person name="Gohl D.M."/>
            <person name="Silverstein K.A.T."/>
            <person name="Koren S."/>
            <person name="Bechman K.B."/>
            <person name="Herman A."/>
            <person name="Abrahante J.E."/>
            <person name="Garbe J."/>
        </authorList>
    </citation>
    <scope>NUCLEOTIDE SEQUENCE</scope>
    <source>
        <strain evidence="3">Duluth1</strain>
        <tissue evidence="3">Whole animal</tissue>
    </source>
</reference>
<dbReference type="EMBL" id="JAIWYP010000014">
    <property type="protein sequence ID" value="KAH3708283.1"/>
    <property type="molecule type" value="Genomic_DNA"/>
</dbReference>
<dbReference type="Proteomes" id="UP000828390">
    <property type="component" value="Unassembled WGS sequence"/>
</dbReference>
<dbReference type="Pfam" id="PF08711">
    <property type="entry name" value="Med26"/>
    <property type="match status" value="1"/>
</dbReference>
<organism evidence="3 4">
    <name type="scientific">Dreissena polymorpha</name>
    <name type="common">Zebra mussel</name>
    <name type="synonym">Mytilus polymorpha</name>
    <dbReference type="NCBI Taxonomy" id="45954"/>
    <lineage>
        <taxon>Eukaryota</taxon>
        <taxon>Metazoa</taxon>
        <taxon>Spiralia</taxon>
        <taxon>Lophotrochozoa</taxon>
        <taxon>Mollusca</taxon>
        <taxon>Bivalvia</taxon>
        <taxon>Autobranchia</taxon>
        <taxon>Heteroconchia</taxon>
        <taxon>Euheterodonta</taxon>
        <taxon>Imparidentia</taxon>
        <taxon>Neoheterodontei</taxon>
        <taxon>Myida</taxon>
        <taxon>Dreissenoidea</taxon>
        <taxon>Dreissenidae</taxon>
        <taxon>Dreissena</taxon>
    </lineage>
</organism>
<dbReference type="AlphaFoldDB" id="A0A9D3YWA6"/>
<dbReference type="InterPro" id="IPR017923">
    <property type="entry name" value="TFIIS_N"/>
</dbReference>
<comment type="caution">
    <text evidence="3">The sequence shown here is derived from an EMBL/GenBank/DDBJ whole genome shotgun (WGS) entry which is preliminary data.</text>
</comment>
<dbReference type="Gene3D" id="1.20.930.10">
    <property type="entry name" value="Conserved domain common to transcription factors TFIIS, elongin A, CRSP70"/>
    <property type="match status" value="1"/>
</dbReference>
<dbReference type="SUPFAM" id="SSF47676">
    <property type="entry name" value="Conserved domain common to transcription factors TFIIS, elongin A, CRSP70"/>
    <property type="match status" value="1"/>
</dbReference>
<dbReference type="GO" id="GO:0005634">
    <property type="term" value="C:nucleus"/>
    <property type="evidence" value="ECO:0007669"/>
    <property type="project" value="UniProtKB-SubCell"/>
</dbReference>
<keyword evidence="4" id="KW-1185">Reference proteome</keyword>
<dbReference type="InterPro" id="IPR035441">
    <property type="entry name" value="TFIIS/LEDGF_dom_sf"/>
</dbReference>
<reference evidence="3" key="1">
    <citation type="journal article" date="2019" name="bioRxiv">
        <title>The Genome of the Zebra Mussel, Dreissena polymorpha: A Resource for Invasive Species Research.</title>
        <authorList>
            <person name="McCartney M.A."/>
            <person name="Auch B."/>
            <person name="Kono T."/>
            <person name="Mallez S."/>
            <person name="Zhang Y."/>
            <person name="Obille A."/>
            <person name="Becker A."/>
            <person name="Abrahante J.E."/>
            <person name="Garbe J."/>
            <person name="Badalamenti J.P."/>
            <person name="Herman A."/>
            <person name="Mangelson H."/>
            <person name="Liachko I."/>
            <person name="Sullivan S."/>
            <person name="Sone E.D."/>
            <person name="Koren S."/>
            <person name="Silverstein K.A.T."/>
            <person name="Beckman K.B."/>
            <person name="Gohl D.M."/>
        </authorList>
    </citation>
    <scope>NUCLEOTIDE SEQUENCE</scope>
    <source>
        <strain evidence="3">Duluth1</strain>
        <tissue evidence="3">Whole animal</tissue>
    </source>
</reference>
<feature type="domain" description="TFIIS N-terminal" evidence="2">
    <location>
        <begin position="1"/>
        <end position="39"/>
    </location>
</feature>
<sequence>MSSLFTGQVISKLRKSEDADIRRAAKKVYVKWKTHFVEHMERPMIEVKCDLKTETTRTKARNLLCNALKVEVKEIP</sequence>
<gene>
    <name evidence="3" type="ORF">DPMN_067730</name>
</gene>
<accession>A0A9D3YWA6</accession>
<name>A0A9D3YWA6_DREPO</name>
<evidence type="ECO:0000313" key="3">
    <source>
        <dbReference type="EMBL" id="KAH3708283.1"/>
    </source>
</evidence>
<proteinExistence type="predicted"/>
<comment type="subcellular location">
    <subcellularLocation>
        <location evidence="1">Nucleus</location>
    </subcellularLocation>
</comment>
<keyword evidence="1" id="KW-0539">Nucleus</keyword>